<evidence type="ECO:0000313" key="3">
    <source>
        <dbReference type="Proteomes" id="UP000466966"/>
    </source>
</evidence>
<name>A0A844Z0G1_9SPHN</name>
<feature type="chain" id="PRO_5032866880" evidence="1">
    <location>
        <begin position="21"/>
        <end position="91"/>
    </location>
</feature>
<evidence type="ECO:0000313" key="2">
    <source>
        <dbReference type="EMBL" id="MXO72640.1"/>
    </source>
</evidence>
<organism evidence="2 3">
    <name type="scientific">Alteraurantiacibacter buctensis</name>
    <dbReference type="NCBI Taxonomy" id="1503981"/>
    <lineage>
        <taxon>Bacteria</taxon>
        <taxon>Pseudomonadati</taxon>
        <taxon>Pseudomonadota</taxon>
        <taxon>Alphaproteobacteria</taxon>
        <taxon>Sphingomonadales</taxon>
        <taxon>Erythrobacteraceae</taxon>
        <taxon>Alteraurantiacibacter</taxon>
    </lineage>
</organism>
<dbReference type="AlphaFoldDB" id="A0A844Z0G1"/>
<accession>A0A844Z0G1</accession>
<dbReference type="PROSITE" id="PS51257">
    <property type="entry name" value="PROKAR_LIPOPROTEIN"/>
    <property type="match status" value="1"/>
</dbReference>
<keyword evidence="1" id="KW-0732">Signal</keyword>
<sequence length="91" mass="9517">MTLARLAATAILAVPALALAACDSAAENQTEDVAEAIDESYEAEADMVEAVEEGGPNEEVAEQQADVIRAEGEQIKDDLEDAADELDATPQ</sequence>
<evidence type="ECO:0000256" key="1">
    <source>
        <dbReference type="SAM" id="SignalP"/>
    </source>
</evidence>
<proteinExistence type="predicted"/>
<dbReference type="EMBL" id="WTYV01000005">
    <property type="protein sequence ID" value="MXO72640.1"/>
    <property type="molecule type" value="Genomic_DNA"/>
</dbReference>
<reference evidence="2 3" key="1">
    <citation type="submission" date="2019-12" db="EMBL/GenBank/DDBJ databases">
        <title>Genomic-based taxomic classification of the family Erythrobacteraceae.</title>
        <authorList>
            <person name="Xu L."/>
        </authorList>
    </citation>
    <scope>NUCLEOTIDE SEQUENCE [LARGE SCALE GENOMIC DNA]</scope>
    <source>
        <strain evidence="2 3">M0322</strain>
    </source>
</reference>
<protein>
    <submittedName>
        <fullName evidence="2">Uncharacterized protein</fullName>
    </submittedName>
</protein>
<comment type="caution">
    <text evidence="2">The sequence shown here is derived from an EMBL/GenBank/DDBJ whole genome shotgun (WGS) entry which is preliminary data.</text>
</comment>
<dbReference type="RefSeq" id="WP_160772553.1">
    <property type="nucleotide sequence ID" value="NZ_WTYV01000005.1"/>
</dbReference>
<gene>
    <name evidence="2" type="ORF">GRI99_13490</name>
</gene>
<keyword evidence="3" id="KW-1185">Reference proteome</keyword>
<feature type="signal peptide" evidence="1">
    <location>
        <begin position="1"/>
        <end position="20"/>
    </location>
</feature>
<dbReference type="Proteomes" id="UP000466966">
    <property type="component" value="Unassembled WGS sequence"/>
</dbReference>